<feature type="domain" description="HNH" evidence="1">
    <location>
        <begin position="302"/>
        <end position="353"/>
    </location>
</feature>
<dbReference type="GO" id="GO:0004519">
    <property type="term" value="F:endonuclease activity"/>
    <property type="evidence" value="ECO:0007669"/>
    <property type="project" value="InterPro"/>
</dbReference>
<reference evidence="2" key="1">
    <citation type="submission" date="2016-04" db="EMBL/GenBank/DDBJ databases">
        <authorList>
            <person name="Evans L.H."/>
            <person name="Alamgir A."/>
            <person name="Owens N."/>
            <person name="Weber N.D."/>
            <person name="Virtaneva K."/>
            <person name="Barbian K."/>
            <person name="Babar A."/>
            <person name="Rosenke K."/>
        </authorList>
    </citation>
    <scope>NUCLEOTIDE SEQUENCE</scope>
    <source>
        <strain evidence="2">86-2</strain>
    </source>
</reference>
<dbReference type="AlphaFoldDB" id="A0A212JM69"/>
<gene>
    <name evidence="2" type="ORF">KL86DYS2_11864</name>
</gene>
<dbReference type="GO" id="GO:0003676">
    <property type="term" value="F:nucleic acid binding"/>
    <property type="evidence" value="ECO:0007669"/>
    <property type="project" value="InterPro"/>
</dbReference>
<organism evidence="2">
    <name type="scientific">uncultured Dysgonomonas sp</name>
    <dbReference type="NCBI Taxonomy" id="206096"/>
    <lineage>
        <taxon>Bacteria</taxon>
        <taxon>Pseudomonadati</taxon>
        <taxon>Bacteroidota</taxon>
        <taxon>Bacteroidia</taxon>
        <taxon>Bacteroidales</taxon>
        <taxon>Dysgonomonadaceae</taxon>
        <taxon>Dysgonomonas</taxon>
        <taxon>environmental samples</taxon>
    </lineage>
</organism>
<dbReference type="Pfam" id="PF01844">
    <property type="entry name" value="HNH"/>
    <property type="match status" value="1"/>
</dbReference>
<accession>A0A212JM69</accession>
<dbReference type="EMBL" id="FLUL01000001">
    <property type="protein sequence ID" value="SBW00498.1"/>
    <property type="molecule type" value="Genomic_DNA"/>
</dbReference>
<dbReference type="InterPro" id="IPR002711">
    <property type="entry name" value="HNH"/>
</dbReference>
<protein>
    <recommendedName>
        <fullName evidence="1">HNH domain-containing protein</fullName>
    </recommendedName>
</protein>
<dbReference type="GO" id="GO:0008270">
    <property type="term" value="F:zinc ion binding"/>
    <property type="evidence" value="ECO:0007669"/>
    <property type="project" value="InterPro"/>
</dbReference>
<dbReference type="InterPro" id="IPR003615">
    <property type="entry name" value="HNH_nuc"/>
</dbReference>
<name>A0A212JM69_9BACT</name>
<proteinExistence type="predicted"/>
<dbReference type="RefSeq" id="WP_296949350.1">
    <property type="nucleotide sequence ID" value="NZ_LT599021.1"/>
</dbReference>
<evidence type="ECO:0000259" key="1">
    <source>
        <dbReference type="Pfam" id="PF01844"/>
    </source>
</evidence>
<sequence length="371" mass="44066">MLEKLIGDLKQKYKGIRYSNLLKDREWWFTISPESFNTTLYLMLIDKSSANIRILKIKTTEQFVGILPRKEGVYLSGQYDLYFSIDKKGVLKVRYLTSSGYVESDVSMNVLEFIEIEKYLFTNSPVIETLEDLIDNLLTIEAYLGGDYSEEERKFAIYLIQRGHNFVAYKVQSEWHFAPSRFVGYKDNNMYKHLNNDSKDGKETTPIINGIAKKELCFDPILEKAYIEYCELLNIELHHNKRQYWFFDFTDTSFEKLANKHENRYQEGRLIERRHKKRERNRKLVEEAKRRFRNKHNGQIYCEICGFNFMSTYDIDYIEVHHLKALMDMEEGDVTSLDDVCLVCSNCHRVIHSQYPFLTINQVTKLIKSRQ</sequence>
<dbReference type="CDD" id="cd00085">
    <property type="entry name" value="HNHc"/>
    <property type="match status" value="1"/>
</dbReference>
<evidence type="ECO:0000313" key="2">
    <source>
        <dbReference type="EMBL" id="SBW00498.1"/>
    </source>
</evidence>